<dbReference type="InterPro" id="IPR005094">
    <property type="entry name" value="Endonuclease_MobA/VirD2"/>
</dbReference>
<evidence type="ECO:0000259" key="2">
    <source>
        <dbReference type="Pfam" id="PF03432"/>
    </source>
</evidence>
<evidence type="ECO:0000256" key="1">
    <source>
        <dbReference type="SAM" id="MobiDB-lite"/>
    </source>
</evidence>
<dbReference type="STRING" id="112413.SAMN05421854_110232"/>
<dbReference type="RefSeq" id="WP_093575765.1">
    <property type="nucleotide sequence ID" value="NZ_FOWC01000010.1"/>
</dbReference>
<dbReference type="Proteomes" id="UP000199137">
    <property type="component" value="Unassembled WGS sequence"/>
</dbReference>
<evidence type="ECO:0000313" key="4">
    <source>
        <dbReference type="Proteomes" id="UP000199137"/>
    </source>
</evidence>
<dbReference type="AlphaFoldDB" id="A0A1I5XHB2"/>
<evidence type="ECO:0000313" key="3">
    <source>
        <dbReference type="EMBL" id="SFQ31330.1"/>
    </source>
</evidence>
<reference evidence="4" key="1">
    <citation type="submission" date="2016-10" db="EMBL/GenBank/DDBJ databases">
        <authorList>
            <person name="Varghese N."/>
            <person name="Submissions S."/>
        </authorList>
    </citation>
    <scope>NUCLEOTIDE SEQUENCE [LARGE SCALE GENOMIC DNA]</scope>
    <source>
        <strain evidence="4">DSM 44637</strain>
    </source>
</reference>
<proteinExistence type="predicted"/>
<dbReference type="EMBL" id="FOWC01000010">
    <property type="protein sequence ID" value="SFQ31330.1"/>
    <property type="molecule type" value="Genomic_DNA"/>
</dbReference>
<dbReference type="Pfam" id="PF03432">
    <property type="entry name" value="Relaxase"/>
    <property type="match status" value="1"/>
</dbReference>
<feature type="compositionally biased region" description="Basic residues" evidence="1">
    <location>
        <begin position="523"/>
        <end position="536"/>
    </location>
</feature>
<feature type="region of interest" description="Disordered" evidence="1">
    <location>
        <begin position="500"/>
        <end position="536"/>
    </location>
</feature>
<dbReference type="OrthoDB" id="4382201at2"/>
<protein>
    <submittedName>
        <fullName evidence="3">Relaxase/Mobilisation nuclease domain-containing protein</fullName>
    </submittedName>
</protein>
<accession>A0A1I5XHB2</accession>
<organism evidence="3 4">
    <name type="scientific">Amycolatopsis rubida</name>
    <dbReference type="NCBI Taxonomy" id="112413"/>
    <lineage>
        <taxon>Bacteria</taxon>
        <taxon>Bacillati</taxon>
        <taxon>Actinomycetota</taxon>
        <taxon>Actinomycetes</taxon>
        <taxon>Pseudonocardiales</taxon>
        <taxon>Pseudonocardiaceae</taxon>
        <taxon>Amycolatopsis</taxon>
    </lineage>
</organism>
<gene>
    <name evidence="3" type="ORF">SAMN05421854_110232</name>
</gene>
<name>A0A1I5XHB2_9PSEU</name>
<sequence>MIGKALSGWRPAGLIAYLMGPGAHEEHRNPRIVASWDGSPGLHQPPKAGPGEFDFDLRALIGSMSELPKEFGLPLDNPAASPDDLPGAEEWTQWLRASGKKRPPAHAPEWVKYYRWDPKAEAVVLKPGYVWHCPVRLHPDDPSLSDEQWERIAQRLMEATGIHQSGCRWVAVRHADDHIHLMATLVTDKGGSLRRFYPRNDWYRLRKACRELERELGLVPTPEADWTATRRPTRQEIGKADRHGRAEPARSELRRLVAQAAAAASGPEDFFARLREFQVVWRPSYAADGTIRGCAYALADDRNAEGEPVPFSGGKLGRDLTWPKLMQRWASAPAAEPVERTADGRCTAPARLDVLDEAAEVVNDAAERIRSGGEDPAGIAHATAEVLGALALGTEYRDRGPMTTAFDQYDRASRIPGRILARDHGLSGRELRAASRRIAAVGGISGRGQEKLALAALILALAGLIAEIRAWQQQAGRPHHAAAAQRAVAALPVDRAAANYAGARSATRARRRTERTAAARPVRPARRHHPGARPPR</sequence>
<feature type="domain" description="MobA/VirD2-like nuclease" evidence="2">
    <location>
        <begin position="130"/>
        <end position="218"/>
    </location>
</feature>